<keyword evidence="1" id="KW-0479">Metal-binding</keyword>
<dbReference type="SMART" id="SM00249">
    <property type="entry name" value="PHD"/>
    <property type="match status" value="1"/>
</dbReference>
<dbReference type="EMBL" id="QXFW01000221">
    <property type="protein sequence ID" value="KAE9020052.1"/>
    <property type="molecule type" value="Genomic_DNA"/>
</dbReference>
<proteinExistence type="predicted"/>
<dbReference type="InterPro" id="IPR001965">
    <property type="entry name" value="Znf_PHD"/>
</dbReference>
<evidence type="ECO:0000313" key="16">
    <source>
        <dbReference type="Proteomes" id="UP000460718"/>
    </source>
</evidence>
<dbReference type="EMBL" id="QXGD01000289">
    <property type="protein sequence ID" value="KAE9244584.1"/>
    <property type="molecule type" value="Genomic_DNA"/>
</dbReference>
<keyword evidence="12" id="KW-1185">Reference proteome</keyword>
<evidence type="ECO:0000313" key="7">
    <source>
        <dbReference type="EMBL" id="KAE9123982.1"/>
    </source>
</evidence>
<dbReference type="Proteomes" id="UP000488956">
    <property type="component" value="Unassembled WGS sequence"/>
</dbReference>
<dbReference type="Proteomes" id="UP000440367">
    <property type="component" value="Unassembled WGS sequence"/>
</dbReference>
<dbReference type="AlphaFoldDB" id="A0A6A3SUT7"/>
<evidence type="ECO:0000313" key="15">
    <source>
        <dbReference type="Proteomes" id="UP000441208"/>
    </source>
</evidence>
<evidence type="ECO:0000256" key="2">
    <source>
        <dbReference type="ARBA" id="ARBA00022771"/>
    </source>
</evidence>
<dbReference type="Gene3D" id="3.30.40.10">
    <property type="entry name" value="Zinc/RING finger domain, C3HC4 (zinc finger)"/>
    <property type="match status" value="1"/>
</dbReference>
<dbReference type="EMBL" id="QXGB01000254">
    <property type="protein sequence ID" value="KAE9222437.1"/>
    <property type="molecule type" value="Genomic_DNA"/>
</dbReference>
<dbReference type="Proteomes" id="UP000433483">
    <property type="component" value="Unassembled WGS sequence"/>
</dbReference>
<dbReference type="Proteomes" id="UP000441208">
    <property type="component" value="Unassembled WGS sequence"/>
</dbReference>
<dbReference type="InterPro" id="IPR013083">
    <property type="entry name" value="Znf_RING/FYVE/PHD"/>
</dbReference>
<gene>
    <name evidence="11" type="ORF">PF002_g7674</name>
    <name evidence="10" type="ORF">PF005_g6682</name>
    <name evidence="9" type="ORF">PF006_g6012</name>
    <name evidence="7" type="ORF">PF007_g6861</name>
    <name evidence="8" type="ORF">PF010_g5866</name>
    <name evidence="6" type="ORF">PF011_g5573</name>
</gene>
<protein>
    <recommendedName>
        <fullName evidence="5">Zinc finger PHD-type domain-containing protein</fullName>
    </recommendedName>
</protein>
<evidence type="ECO:0000313" key="17">
    <source>
        <dbReference type="Proteomes" id="UP000488956"/>
    </source>
</evidence>
<dbReference type="GO" id="GO:0008270">
    <property type="term" value="F:zinc ion binding"/>
    <property type="evidence" value="ECO:0007669"/>
    <property type="project" value="UniProtKB-KW"/>
</dbReference>
<evidence type="ECO:0000259" key="5">
    <source>
        <dbReference type="SMART" id="SM00249"/>
    </source>
</evidence>
<reference evidence="12 13" key="1">
    <citation type="submission" date="2018-08" db="EMBL/GenBank/DDBJ databases">
        <title>Genomic investigation of the strawberry pathogen Phytophthora fragariae indicates pathogenicity is determined by transcriptional variation in three key races.</title>
        <authorList>
            <person name="Adams T.M."/>
            <person name="Armitage A.D."/>
            <person name="Sobczyk M.K."/>
            <person name="Bates H.J."/>
            <person name="Dunwell J.M."/>
            <person name="Nellist C.F."/>
            <person name="Harrison R.J."/>
        </authorList>
    </citation>
    <scope>NUCLEOTIDE SEQUENCE [LARGE SCALE GENOMIC DNA]</scope>
    <source>
        <strain evidence="11 13">BC-1</strain>
        <strain evidence="10 12">NOV-27</strain>
        <strain evidence="9 14">NOV-5</strain>
        <strain evidence="7 15">NOV-71</strain>
        <strain evidence="8 17">ONT-3</strain>
        <strain evidence="6 16">SCRP245</strain>
    </source>
</reference>
<accession>A0A6A3SUT7</accession>
<evidence type="ECO:0000313" key="10">
    <source>
        <dbReference type="EMBL" id="KAE9222437.1"/>
    </source>
</evidence>
<keyword evidence="2" id="KW-0863">Zinc-finger</keyword>
<evidence type="ECO:0000256" key="3">
    <source>
        <dbReference type="ARBA" id="ARBA00022833"/>
    </source>
</evidence>
<dbReference type="EMBL" id="QXFZ01000265">
    <property type="protein sequence ID" value="KAE9123982.1"/>
    <property type="molecule type" value="Genomic_DNA"/>
</dbReference>
<evidence type="ECO:0000313" key="13">
    <source>
        <dbReference type="Proteomes" id="UP000440367"/>
    </source>
</evidence>
<comment type="caution">
    <text evidence="7">The sequence shown here is derived from an EMBL/GenBank/DDBJ whole genome shotgun (WGS) entry which is preliminary data.</text>
</comment>
<feature type="compositionally biased region" description="Basic and acidic residues" evidence="4">
    <location>
        <begin position="158"/>
        <end position="169"/>
    </location>
</feature>
<evidence type="ECO:0000313" key="11">
    <source>
        <dbReference type="EMBL" id="KAE9244584.1"/>
    </source>
</evidence>
<feature type="domain" description="Zinc finger PHD-type" evidence="5">
    <location>
        <begin position="72"/>
        <end position="136"/>
    </location>
</feature>
<evidence type="ECO:0000313" key="6">
    <source>
        <dbReference type="EMBL" id="KAE9020052.1"/>
    </source>
</evidence>
<name>A0A6A3SUT7_9STRA</name>
<dbReference type="EMBL" id="QXFX01000226">
    <property type="protein sequence ID" value="KAE9124792.1"/>
    <property type="molecule type" value="Genomic_DNA"/>
</dbReference>
<evidence type="ECO:0000256" key="4">
    <source>
        <dbReference type="SAM" id="MobiDB-lite"/>
    </source>
</evidence>
<dbReference type="OrthoDB" id="75869at2759"/>
<evidence type="ECO:0000313" key="12">
    <source>
        <dbReference type="Proteomes" id="UP000433483"/>
    </source>
</evidence>
<sequence>MGTVGVQVEKYGVGGLLTSTSAEDCVHNAQNDQLQEEALALDGTHLTKLFKRRRRATAVLAGDPESALPPKCCDRCKSDLNGKLMVQCATCAFRCHLYCFSPPLKQHPAFLMRRQQQTSRSDQDSSPPVWKCEKCAGTVVVFNVPRPSSSSTKPPMKAKSEHSTNKQKSDSIVVATATSVPEVLSRTGEQNDAGSGWIQSVQPQWRENSAVVFDWYHFRSEKAEVLRSLENNTNSRRNGVDELVFYSKSYALMKKTAASWREYALKRQRFRRQQNVETKAMMYPSVKCDVMHMQTPTDKRTVIVESEDNWDEIEDEDVDLVDVTRHKTYSRRPPQLPLLWEGEPPSALMCWTTGERKEIYDVLDEMTEGICMMNEDNTAPSPRQEVIKNVITEIEQTVANCFDEEIQGNGNTTFGTYAAAVIIQKIFARHRLRRRRVDRAIRQRRAFEEATHSYEENNAFGSS</sequence>
<feature type="region of interest" description="Disordered" evidence="4">
    <location>
        <begin position="146"/>
        <end position="172"/>
    </location>
</feature>
<dbReference type="EMBL" id="QXGA01000236">
    <property type="protein sequence ID" value="KAE9149505.1"/>
    <property type="molecule type" value="Genomic_DNA"/>
</dbReference>
<keyword evidence="3" id="KW-0862">Zinc</keyword>
<dbReference type="Proteomes" id="UP000440732">
    <property type="component" value="Unassembled WGS sequence"/>
</dbReference>
<evidence type="ECO:0000256" key="1">
    <source>
        <dbReference type="ARBA" id="ARBA00022723"/>
    </source>
</evidence>
<evidence type="ECO:0000313" key="8">
    <source>
        <dbReference type="EMBL" id="KAE9124792.1"/>
    </source>
</evidence>
<evidence type="ECO:0000313" key="14">
    <source>
        <dbReference type="Proteomes" id="UP000440732"/>
    </source>
</evidence>
<organism evidence="7 15">
    <name type="scientific">Phytophthora fragariae</name>
    <dbReference type="NCBI Taxonomy" id="53985"/>
    <lineage>
        <taxon>Eukaryota</taxon>
        <taxon>Sar</taxon>
        <taxon>Stramenopiles</taxon>
        <taxon>Oomycota</taxon>
        <taxon>Peronosporomycetes</taxon>
        <taxon>Peronosporales</taxon>
        <taxon>Peronosporaceae</taxon>
        <taxon>Phytophthora</taxon>
    </lineage>
</organism>
<dbReference type="Proteomes" id="UP000460718">
    <property type="component" value="Unassembled WGS sequence"/>
</dbReference>
<evidence type="ECO:0000313" key="9">
    <source>
        <dbReference type="EMBL" id="KAE9149505.1"/>
    </source>
</evidence>